<evidence type="ECO:0000256" key="3">
    <source>
        <dbReference type="ARBA" id="ARBA00022692"/>
    </source>
</evidence>
<evidence type="ECO:0000256" key="4">
    <source>
        <dbReference type="ARBA" id="ARBA00022989"/>
    </source>
</evidence>
<comment type="caution">
    <text evidence="8">The sequence shown here is derived from an EMBL/GenBank/DDBJ whole genome shotgun (WGS) entry which is preliminary data.</text>
</comment>
<dbReference type="PANTHER" id="PTHR35007:SF4">
    <property type="entry name" value="CONSERVED TRANSMEMBRANE PROTEIN-RELATED"/>
    <property type="match status" value="1"/>
</dbReference>
<dbReference type="SMR" id="A0A0J6YH22"/>
<dbReference type="GO" id="GO:0005886">
    <property type="term" value="C:plasma membrane"/>
    <property type="evidence" value="ECO:0007669"/>
    <property type="project" value="UniProtKB-SubCell"/>
</dbReference>
<evidence type="ECO:0000256" key="2">
    <source>
        <dbReference type="ARBA" id="ARBA00022475"/>
    </source>
</evidence>
<evidence type="ECO:0000313" key="8">
    <source>
        <dbReference type="EMBL" id="KMO72181.1"/>
    </source>
</evidence>
<feature type="domain" description="Type II secretion system protein GspF" evidence="7">
    <location>
        <begin position="89"/>
        <end position="213"/>
    </location>
</feature>
<protein>
    <recommendedName>
        <fullName evidence="7">Type II secretion system protein GspF domain-containing protein</fullName>
    </recommendedName>
</protein>
<reference evidence="8 9" key="1">
    <citation type="journal article" date="2015" name="Genome Biol. Evol.">
        <title>Characterization of Three Mycobacterium spp. with Potential Use in Bioremediation by Genome Sequencing and Comparative Genomics.</title>
        <authorList>
            <person name="Das S."/>
            <person name="Pettersson B.M."/>
            <person name="Behra P.R."/>
            <person name="Ramesh M."/>
            <person name="Dasgupta S."/>
            <person name="Bhattacharya A."/>
            <person name="Kirsebom L.A."/>
        </authorList>
    </citation>
    <scope>NUCLEOTIDE SEQUENCE [LARGE SCALE GENOMIC DNA]</scope>
    <source>
        <strain evidence="8 9">DSM 43826</strain>
    </source>
</reference>
<organism evidence="8 9">
    <name type="scientific">Mycolicibacterium chlorophenolicum</name>
    <dbReference type="NCBI Taxonomy" id="37916"/>
    <lineage>
        <taxon>Bacteria</taxon>
        <taxon>Bacillati</taxon>
        <taxon>Actinomycetota</taxon>
        <taxon>Actinomycetes</taxon>
        <taxon>Mycobacteriales</taxon>
        <taxon>Mycobacteriaceae</taxon>
        <taxon>Mycolicibacterium</taxon>
    </lineage>
</organism>
<feature type="transmembrane region" description="Helical" evidence="6">
    <location>
        <begin position="194"/>
        <end position="219"/>
    </location>
</feature>
<name>A0A0J6YH22_9MYCO</name>
<keyword evidence="9" id="KW-1185">Reference proteome</keyword>
<dbReference type="STRING" id="37916.MCHLDSM_04077"/>
<comment type="subcellular location">
    <subcellularLocation>
        <location evidence="1">Cell membrane</location>
        <topology evidence="1">Multi-pass membrane protein</topology>
    </subcellularLocation>
</comment>
<dbReference type="AlphaFoldDB" id="A0A0J6YH22"/>
<keyword evidence="3 6" id="KW-0812">Transmembrane</keyword>
<dbReference type="Pfam" id="PF00482">
    <property type="entry name" value="T2SSF"/>
    <property type="match status" value="1"/>
</dbReference>
<dbReference type="PATRIC" id="fig|37916.4.peg.4045"/>
<feature type="transmembrane region" description="Helical" evidence="6">
    <location>
        <begin position="225"/>
        <end position="248"/>
    </location>
</feature>
<proteinExistence type="predicted"/>
<dbReference type="EMBL" id="JYNL01000046">
    <property type="protein sequence ID" value="KMO72181.1"/>
    <property type="molecule type" value="Genomic_DNA"/>
</dbReference>
<dbReference type="Proteomes" id="UP000036513">
    <property type="component" value="Unassembled WGS sequence"/>
</dbReference>
<evidence type="ECO:0000259" key="7">
    <source>
        <dbReference type="Pfam" id="PF00482"/>
    </source>
</evidence>
<evidence type="ECO:0000256" key="6">
    <source>
        <dbReference type="SAM" id="Phobius"/>
    </source>
</evidence>
<keyword evidence="4 6" id="KW-1133">Transmembrane helix</keyword>
<keyword evidence="2" id="KW-1003">Cell membrane</keyword>
<evidence type="ECO:0000313" key="9">
    <source>
        <dbReference type="Proteomes" id="UP000036513"/>
    </source>
</evidence>
<sequence length="258" mass="26737">MTAAVILALAVLVAPSTSRRRVRVLLRARRRRPPAAFGGLLACLALTPLLPLSAVVSAAVMLGVLVLRRRGRRRRRDAVEEATALQGALDVLVAELRVGAHPVAAIGVAARESDGRVAGSFGAVAARAMLGADVAAGLRAEARHSGAPGHWERLAVCWQLAQTHGLAIATLMQAAQRDLGERERFRSRVDAAMAGARATGSVLAGLPLLGVLMGCAIGADPLGFLFSGGAGGWLLCLGTLFVGAGLLWSDRITARVLT</sequence>
<dbReference type="PANTHER" id="PTHR35007">
    <property type="entry name" value="INTEGRAL MEMBRANE PROTEIN-RELATED"/>
    <property type="match status" value="1"/>
</dbReference>
<evidence type="ECO:0000256" key="1">
    <source>
        <dbReference type="ARBA" id="ARBA00004651"/>
    </source>
</evidence>
<feature type="transmembrane region" description="Helical" evidence="6">
    <location>
        <begin position="35"/>
        <end position="67"/>
    </location>
</feature>
<accession>A0A0J6YH22</accession>
<gene>
    <name evidence="8" type="ORF">MCHLDSM_04077</name>
</gene>
<evidence type="ECO:0000256" key="5">
    <source>
        <dbReference type="ARBA" id="ARBA00023136"/>
    </source>
</evidence>
<dbReference type="InterPro" id="IPR018076">
    <property type="entry name" value="T2SS_GspF_dom"/>
</dbReference>
<keyword evidence="5 6" id="KW-0472">Membrane</keyword>